<evidence type="ECO:0000313" key="4">
    <source>
        <dbReference type="EMBL" id="RTR23108.1"/>
    </source>
</evidence>
<dbReference type="OrthoDB" id="9803739at2"/>
<dbReference type="Proteomes" id="UP000277007">
    <property type="component" value="Unassembled WGS sequence"/>
</dbReference>
<comment type="similarity">
    <text evidence="1">Belongs to the aspartate/glutamate racemases family.</text>
</comment>
<sequence>MFGILGGMGPLATADFLRKFIESTPARTDQDHIPTLVHNIPQIPDRSASILGDGPSPLPVLLAGVRFLVENGACAIAIPCNTAHHWHRDLQTASPVPILHIVDSVRWALTHSTAKADQPTVTQVGLLATTGTLTAGFYQRRLADHGLVCHTPTPEDQADRVMPAIARVKAGQIDEARDLLRGVVERLRAVGAQRLILGCTEIPLALADADPPATPLFLDATAALARHCVDWWTHERPHRTPATLGSTSDTNLFTFRQHKQTPGSDLSSF</sequence>
<accession>A0A431VLB7</accession>
<evidence type="ECO:0000313" key="5">
    <source>
        <dbReference type="Proteomes" id="UP000277007"/>
    </source>
</evidence>
<dbReference type="SUPFAM" id="SSF53681">
    <property type="entry name" value="Aspartate/glutamate racemase"/>
    <property type="match status" value="2"/>
</dbReference>
<dbReference type="EC" id="5.1.1.-" evidence="4"/>
<dbReference type="PANTHER" id="PTHR21198">
    <property type="entry name" value="GLUTAMATE RACEMASE"/>
    <property type="match status" value="1"/>
</dbReference>
<feature type="region of interest" description="Disordered" evidence="3">
    <location>
        <begin position="239"/>
        <end position="269"/>
    </location>
</feature>
<organism evidence="4 5">
    <name type="scientific">Azospirillum griseum</name>
    <dbReference type="NCBI Taxonomy" id="2496639"/>
    <lineage>
        <taxon>Bacteria</taxon>
        <taxon>Pseudomonadati</taxon>
        <taxon>Pseudomonadota</taxon>
        <taxon>Alphaproteobacteria</taxon>
        <taxon>Rhodospirillales</taxon>
        <taxon>Azospirillaceae</taxon>
        <taxon>Azospirillum</taxon>
    </lineage>
</organism>
<dbReference type="InterPro" id="IPR001920">
    <property type="entry name" value="Asp/Glu_race"/>
</dbReference>
<dbReference type="InterPro" id="IPR015942">
    <property type="entry name" value="Asp/Glu/hydantoin_racemase"/>
</dbReference>
<evidence type="ECO:0000256" key="1">
    <source>
        <dbReference type="ARBA" id="ARBA00007847"/>
    </source>
</evidence>
<comment type="caution">
    <text evidence="4">The sequence shown here is derived from an EMBL/GenBank/DDBJ whole genome shotgun (WGS) entry which is preliminary data.</text>
</comment>
<evidence type="ECO:0000256" key="3">
    <source>
        <dbReference type="SAM" id="MobiDB-lite"/>
    </source>
</evidence>
<dbReference type="Gene3D" id="3.40.50.1860">
    <property type="match status" value="2"/>
</dbReference>
<dbReference type="EMBL" id="RXMA01000003">
    <property type="protein sequence ID" value="RTR23108.1"/>
    <property type="molecule type" value="Genomic_DNA"/>
</dbReference>
<dbReference type="NCBIfam" id="TIGR00035">
    <property type="entry name" value="asp_race"/>
    <property type="match status" value="1"/>
</dbReference>
<dbReference type="AlphaFoldDB" id="A0A431VLB7"/>
<reference evidence="4 5" key="1">
    <citation type="submission" date="2018-12" db="EMBL/GenBank/DDBJ databases">
        <authorList>
            <person name="Yang Y."/>
        </authorList>
    </citation>
    <scope>NUCLEOTIDE SEQUENCE [LARGE SCALE GENOMIC DNA]</scope>
    <source>
        <strain evidence="4 5">L-25-5w-1</strain>
    </source>
</reference>
<gene>
    <name evidence="4" type="ORF">EJ903_05450</name>
</gene>
<proteinExistence type="inferred from homology"/>
<feature type="compositionally biased region" description="Polar residues" evidence="3">
    <location>
        <begin position="243"/>
        <end position="269"/>
    </location>
</feature>
<keyword evidence="2 4" id="KW-0413">Isomerase</keyword>
<dbReference type="GO" id="GO:0047661">
    <property type="term" value="F:amino-acid racemase activity"/>
    <property type="evidence" value="ECO:0007669"/>
    <property type="project" value="InterPro"/>
</dbReference>
<keyword evidence="5" id="KW-1185">Reference proteome</keyword>
<protein>
    <submittedName>
        <fullName evidence="4">Amino acid racemase</fullName>
        <ecNumber evidence="4">5.1.1.-</ecNumber>
    </submittedName>
</protein>
<name>A0A431VLB7_9PROT</name>
<dbReference type="Pfam" id="PF01177">
    <property type="entry name" value="Asp_Glu_race"/>
    <property type="match status" value="1"/>
</dbReference>
<dbReference type="InterPro" id="IPR004380">
    <property type="entry name" value="Asp_race"/>
</dbReference>
<evidence type="ECO:0000256" key="2">
    <source>
        <dbReference type="ARBA" id="ARBA00023235"/>
    </source>
</evidence>
<dbReference type="PANTHER" id="PTHR21198:SF7">
    <property type="entry name" value="ASPARTATE-GLUTAMATE RACEMASE FAMILY"/>
    <property type="match status" value="1"/>
</dbReference>